<dbReference type="InterPro" id="IPR014284">
    <property type="entry name" value="RNA_pol_sigma-70_dom"/>
</dbReference>
<proteinExistence type="inferred from homology"/>
<dbReference type="InterPro" id="IPR013324">
    <property type="entry name" value="RNA_pol_sigma_r3/r4-like"/>
</dbReference>
<evidence type="ECO:0000256" key="5">
    <source>
        <dbReference type="ARBA" id="ARBA00023163"/>
    </source>
</evidence>
<evidence type="ECO:0000259" key="6">
    <source>
        <dbReference type="Pfam" id="PF04542"/>
    </source>
</evidence>
<organism evidence="8 9">
    <name type="scientific">Priestia aryabhattai</name>
    <name type="common">Bacillus aryabhattai</name>
    <dbReference type="NCBI Taxonomy" id="412384"/>
    <lineage>
        <taxon>Bacteria</taxon>
        <taxon>Bacillati</taxon>
        <taxon>Bacillota</taxon>
        <taxon>Bacilli</taxon>
        <taxon>Bacillales</taxon>
        <taxon>Bacillaceae</taxon>
        <taxon>Priestia</taxon>
    </lineage>
</organism>
<dbReference type="GO" id="GO:0006352">
    <property type="term" value="P:DNA-templated transcription initiation"/>
    <property type="evidence" value="ECO:0007669"/>
    <property type="project" value="InterPro"/>
</dbReference>
<dbReference type="GO" id="GO:0016987">
    <property type="term" value="F:sigma factor activity"/>
    <property type="evidence" value="ECO:0007669"/>
    <property type="project" value="UniProtKB-KW"/>
</dbReference>
<dbReference type="EMBL" id="JAPTGD010000001">
    <property type="protein sequence ID" value="MDU9690184.1"/>
    <property type="molecule type" value="Genomic_DNA"/>
</dbReference>
<dbReference type="InterPro" id="IPR013325">
    <property type="entry name" value="RNA_pol_sigma_r2"/>
</dbReference>
<dbReference type="RefSeq" id="WP_316909900.1">
    <property type="nucleotide sequence ID" value="NZ_JAPTGD010000001.1"/>
</dbReference>
<dbReference type="InterPro" id="IPR013249">
    <property type="entry name" value="RNA_pol_sigma70_r4_t2"/>
</dbReference>
<dbReference type="GO" id="GO:0003677">
    <property type="term" value="F:DNA binding"/>
    <property type="evidence" value="ECO:0007669"/>
    <property type="project" value="UniProtKB-KW"/>
</dbReference>
<dbReference type="InterPro" id="IPR039425">
    <property type="entry name" value="RNA_pol_sigma-70-like"/>
</dbReference>
<reference evidence="8" key="1">
    <citation type="journal article" date="2022" name="J Environ Chem Eng">
        <title>Biodegradation of petroleum oil using a constructed nonpathogenic and heavy metal-tolerant bacterial consortium isolated from marine sponges.</title>
        <authorList>
            <person name="Dechsakulwatana C."/>
            <person name="Rungsihiranrut A."/>
            <person name="Muangchinda C."/>
            <person name="Ningthoujam R."/>
            <person name="Klankeo P."/>
            <person name="Pinyakong O."/>
        </authorList>
    </citation>
    <scope>NUCLEOTIDE SEQUENCE</scope>
    <source>
        <strain evidence="8">TL01-2</strain>
    </source>
</reference>
<name>A0AAX6N3Z2_PRIAR</name>
<evidence type="ECO:0000256" key="2">
    <source>
        <dbReference type="ARBA" id="ARBA00023015"/>
    </source>
</evidence>
<dbReference type="Gene3D" id="1.10.10.10">
    <property type="entry name" value="Winged helix-like DNA-binding domain superfamily/Winged helix DNA-binding domain"/>
    <property type="match status" value="1"/>
</dbReference>
<evidence type="ECO:0000256" key="4">
    <source>
        <dbReference type="ARBA" id="ARBA00023125"/>
    </source>
</evidence>
<keyword evidence="5" id="KW-0804">Transcription</keyword>
<dbReference type="PANTHER" id="PTHR43133:SF52">
    <property type="entry name" value="ECF RNA POLYMERASE SIGMA FACTOR SIGL"/>
    <property type="match status" value="1"/>
</dbReference>
<dbReference type="CDD" id="cd06171">
    <property type="entry name" value="Sigma70_r4"/>
    <property type="match status" value="1"/>
</dbReference>
<dbReference type="Pfam" id="PF04542">
    <property type="entry name" value="Sigma70_r2"/>
    <property type="match status" value="1"/>
</dbReference>
<dbReference type="SUPFAM" id="SSF88946">
    <property type="entry name" value="Sigma2 domain of RNA polymerase sigma factors"/>
    <property type="match status" value="1"/>
</dbReference>
<dbReference type="Gene3D" id="1.10.1740.10">
    <property type="match status" value="1"/>
</dbReference>
<evidence type="ECO:0000313" key="8">
    <source>
        <dbReference type="EMBL" id="MDU9690184.1"/>
    </source>
</evidence>
<gene>
    <name evidence="8" type="ORF">O0Q50_03320</name>
</gene>
<feature type="domain" description="RNA polymerase sigma-70 region 2" evidence="6">
    <location>
        <begin position="8"/>
        <end position="73"/>
    </location>
</feature>
<dbReference type="InterPro" id="IPR007627">
    <property type="entry name" value="RNA_pol_sigma70_r2"/>
</dbReference>
<dbReference type="NCBIfam" id="TIGR02937">
    <property type="entry name" value="sigma70-ECF"/>
    <property type="match status" value="1"/>
</dbReference>
<comment type="caution">
    <text evidence="8">The sequence shown here is derived from an EMBL/GenBank/DDBJ whole genome shotgun (WGS) entry which is preliminary data.</text>
</comment>
<evidence type="ECO:0000256" key="1">
    <source>
        <dbReference type="ARBA" id="ARBA00010641"/>
    </source>
</evidence>
<reference evidence="8" key="2">
    <citation type="submission" date="2022-12" db="EMBL/GenBank/DDBJ databases">
        <authorList>
            <person name="Dechsakulwatana C."/>
            <person name="Rungsihiranrut A."/>
            <person name="Muangchinda C."/>
            <person name="Ningthoujam R."/>
            <person name="Klankeo P."/>
            <person name="Pinyakong O."/>
        </authorList>
    </citation>
    <scope>NUCLEOTIDE SEQUENCE</scope>
    <source>
        <strain evidence="8">TL01-2</strain>
    </source>
</reference>
<dbReference type="SUPFAM" id="SSF88659">
    <property type="entry name" value="Sigma3 and sigma4 domains of RNA polymerase sigma factors"/>
    <property type="match status" value="1"/>
</dbReference>
<keyword evidence="4" id="KW-0238">DNA-binding</keyword>
<comment type="similarity">
    <text evidence="1">Belongs to the sigma-70 factor family. ECF subfamily.</text>
</comment>
<sequence length="161" mass="19294">MNSIEEIFELYYNDLYKYIFSLVRDKHHTEDILQETFYKAYINIDSYQSDNLKGWLTTIAKNCFIDFFRKQKKIILTSEFFYEVDKNQINIEEMIITNEKISNVAKIINNLPVKQQKAIILKDFKELTYEEGALIMNIKASTFKTLVYRARKSIKLNFKEK</sequence>
<keyword evidence="2" id="KW-0805">Transcription regulation</keyword>
<dbReference type="PANTHER" id="PTHR43133">
    <property type="entry name" value="RNA POLYMERASE ECF-TYPE SIGMA FACTO"/>
    <property type="match status" value="1"/>
</dbReference>
<dbReference type="Pfam" id="PF08281">
    <property type="entry name" value="Sigma70_r4_2"/>
    <property type="match status" value="1"/>
</dbReference>
<dbReference type="AlphaFoldDB" id="A0AAX6N3Z2"/>
<evidence type="ECO:0000259" key="7">
    <source>
        <dbReference type="Pfam" id="PF08281"/>
    </source>
</evidence>
<accession>A0AAX6N3Z2</accession>
<dbReference type="Proteomes" id="UP001269400">
    <property type="component" value="Unassembled WGS sequence"/>
</dbReference>
<evidence type="ECO:0000256" key="3">
    <source>
        <dbReference type="ARBA" id="ARBA00023082"/>
    </source>
</evidence>
<dbReference type="InterPro" id="IPR036388">
    <property type="entry name" value="WH-like_DNA-bd_sf"/>
</dbReference>
<keyword evidence="3" id="KW-0731">Sigma factor</keyword>
<evidence type="ECO:0000313" key="9">
    <source>
        <dbReference type="Proteomes" id="UP001269400"/>
    </source>
</evidence>
<feature type="domain" description="RNA polymerase sigma factor 70 region 4 type 2" evidence="7">
    <location>
        <begin position="104"/>
        <end position="153"/>
    </location>
</feature>
<protein>
    <submittedName>
        <fullName evidence="8">RNA polymerase sigma factor</fullName>
    </submittedName>
</protein>